<protein>
    <submittedName>
        <fullName evidence="1">MoaD/ThiS family protein</fullName>
    </submittedName>
</protein>
<dbReference type="Proteomes" id="UP000482487">
    <property type="component" value="Unassembled WGS sequence"/>
</dbReference>
<name>A0A7C9IM90_9BACT</name>
<dbReference type="Pfam" id="PF02597">
    <property type="entry name" value="ThiS"/>
    <property type="match status" value="1"/>
</dbReference>
<dbReference type="CDD" id="cd17040">
    <property type="entry name" value="Ubl_MoaD_like"/>
    <property type="match status" value="1"/>
</dbReference>
<organism evidence="1 2">
    <name type="scientific">Solidesulfovibrio aerotolerans</name>
    <dbReference type="NCBI Taxonomy" id="295255"/>
    <lineage>
        <taxon>Bacteria</taxon>
        <taxon>Pseudomonadati</taxon>
        <taxon>Thermodesulfobacteriota</taxon>
        <taxon>Desulfovibrionia</taxon>
        <taxon>Desulfovibrionales</taxon>
        <taxon>Desulfovibrionaceae</taxon>
        <taxon>Solidesulfovibrio</taxon>
    </lineage>
</organism>
<dbReference type="InterPro" id="IPR003749">
    <property type="entry name" value="ThiS/MoaD-like"/>
</dbReference>
<evidence type="ECO:0000313" key="2">
    <source>
        <dbReference type="Proteomes" id="UP000482487"/>
    </source>
</evidence>
<dbReference type="OrthoDB" id="9801945at2"/>
<proteinExistence type="predicted"/>
<dbReference type="RefSeq" id="WP_160962001.1">
    <property type="nucleotide sequence ID" value="NZ_WVUD01000027.1"/>
</dbReference>
<comment type="caution">
    <text evidence="1">The sequence shown here is derived from an EMBL/GenBank/DDBJ whole genome shotgun (WGS) entry which is preliminary data.</text>
</comment>
<dbReference type="InterPro" id="IPR012675">
    <property type="entry name" value="Beta-grasp_dom_sf"/>
</dbReference>
<sequence>MPIDLKCYATLAPLTPDNASAFPLKDGETVRALAERLTIPVDEIKIVFVNGQAAELDRVLADGDRIGLFPPVGGG</sequence>
<dbReference type="InterPro" id="IPR016155">
    <property type="entry name" value="Mopterin_synth/thiamin_S_b"/>
</dbReference>
<accession>A0A7C9IM90</accession>
<gene>
    <name evidence="1" type="ORF">GTA51_13820</name>
</gene>
<dbReference type="SUPFAM" id="SSF54285">
    <property type="entry name" value="MoaD/ThiS"/>
    <property type="match status" value="1"/>
</dbReference>
<dbReference type="EMBL" id="WVUD01000027">
    <property type="protein sequence ID" value="MYL84205.1"/>
    <property type="molecule type" value="Genomic_DNA"/>
</dbReference>
<evidence type="ECO:0000313" key="1">
    <source>
        <dbReference type="EMBL" id="MYL84205.1"/>
    </source>
</evidence>
<reference evidence="1 2" key="1">
    <citation type="submission" date="2020-01" db="EMBL/GenBank/DDBJ databases">
        <title>Genome sequence of Desulfovibrio aerotolerans DSM 16695(T).</title>
        <authorList>
            <person name="Karnachuk O."/>
            <person name="Avakyan M."/>
            <person name="Mardanov A."/>
            <person name="Kadnikov V."/>
            <person name="Ravin N."/>
        </authorList>
    </citation>
    <scope>NUCLEOTIDE SEQUENCE [LARGE SCALE GENOMIC DNA]</scope>
    <source>
        <strain evidence="1 2">DSM 16695</strain>
    </source>
</reference>
<keyword evidence="2" id="KW-1185">Reference proteome</keyword>
<dbReference type="Gene3D" id="3.10.20.30">
    <property type="match status" value="1"/>
</dbReference>
<dbReference type="AlphaFoldDB" id="A0A7C9IM90"/>